<dbReference type="SUPFAM" id="SSF51120">
    <property type="entry name" value="beta-Roll"/>
    <property type="match status" value="1"/>
</dbReference>
<keyword evidence="3" id="KW-1185">Reference proteome</keyword>
<evidence type="ECO:0000313" key="3">
    <source>
        <dbReference type="Proteomes" id="UP000324194"/>
    </source>
</evidence>
<dbReference type="Proteomes" id="UP000324194">
    <property type="component" value="Chromosome 1"/>
</dbReference>
<dbReference type="Gene3D" id="2.150.10.10">
    <property type="entry name" value="Serralysin-like metalloprotease, C-terminal"/>
    <property type="match status" value="1"/>
</dbReference>
<reference evidence="2 3" key="1">
    <citation type="submission" date="2019-08" db="EMBL/GenBank/DDBJ databases">
        <authorList>
            <person name="Guy L."/>
        </authorList>
    </citation>
    <scope>NUCLEOTIDE SEQUENCE [LARGE SCALE GENOMIC DNA]</scope>
    <source>
        <strain evidence="2 3">SGT-108</strain>
    </source>
</reference>
<dbReference type="EMBL" id="LR699119">
    <property type="protein sequence ID" value="VVC76699.1"/>
    <property type="molecule type" value="Genomic_DNA"/>
</dbReference>
<organism evidence="2 3">
    <name type="scientific">Aquicella siphonis</name>
    <dbReference type="NCBI Taxonomy" id="254247"/>
    <lineage>
        <taxon>Bacteria</taxon>
        <taxon>Pseudomonadati</taxon>
        <taxon>Pseudomonadota</taxon>
        <taxon>Gammaproteobacteria</taxon>
        <taxon>Legionellales</taxon>
        <taxon>Coxiellaceae</taxon>
        <taxon>Aquicella</taxon>
    </lineage>
</organism>
<dbReference type="GO" id="GO:0008237">
    <property type="term" value="F:metallopeptidase activity"/>
    <property type="evidence" value="ECO:0007669"/>
    <property type="project" value="InterPro"/>
</dbReference>
<dbReference type="SUPFAM" id="SSF55486">
    <property type="entry name" value="Metalloproteases ('zincins'), catalytic domain"/>
    <property type="match status" value="1"/>
</dbReference>
<dbReference type="AlphaFoldDB" id="A0A5E4PI41"/>
<name>A0A5E4PI41_9COXI</name>
<sequence>MLRLVNNPDVHNNSVKNDEDNHEEEGHESLLIRASCVTLSSARTTLPIFDIRWAAAPVQVKILVSRETAWPPFSIIHYTFKLPNDPKAAQILMDAQPAYVNRSIALTKLSPETAAIVTNSLRWWQNTVNLQFRQGEGTHPLPIFGFTHADNHTPVVAGYGQMGHSQGSYTTGIGFNQNYLDSLARSNWTSPVHHLVFHETGHTMISLTHPFDPPHIAPCAYQNTTSYTVMAYENEIEPLGNKTLISVTPMPADMDAAQYLYGKNMAARTGNDVYLLKDYIPAESASAMYKTIASLPWDAGGRDRLSASSICADVTLDIRRYGRSILPDGYVMTPNIQIEDVTGGHGRNIIFLNELDNHVDVTSSQHTTLIIDPLHSGRDTVSGFNPQRDQIVLAAQPGQTLAWKPVEMPHLDGTSLSCRQNATRLDFDSHNSITLFNVSADQMRNDTVQVDKQIIPAGSPGQESATALPSSQSMMRDILAVLPGQLCSDFFDAFQAGAALAFIESLSEEAMRYYRCSDFSIYLAKRLLYSLYIIYNCAILTNGPGILTTELLKSLSFDDTFAQYAGLAVTGGIALFQNMTPLGLARTAVSFAGGFAGSLFTMWAGNMIKSSIENSCRQQKINTPSQPVSTDKTLCA</sequence>
<dbReference type="InterPro" id="IPR011049">
    <property type="entry name" value="Serralysin-like_metalloprot_C"/>
</dbReference>
<dbReference type="RefSeq" id="WP_148340004.1">
    <property type="nucleotide sequence ID" value="NZ_LR699119.1"/>
</dbReference>
<gene>
    <name evidence="2" type="primary">prtC</name>
    <name evidence="2" type="ORF">AQUSIP_20240</name>
</gene>
<dbReference type="OrthoDB" id="733404at2"/>
<feature type="compositionally biased region" description="Basic and acidic residues" evidence="1">
    <location>
        <begin position="16"/>
        <end position="26"/>
    </location>
</feature>
<proteinExistence type="predicted"/>
<accession>A0A5E4PI41</accession>
<dbReference type="InterPro" id="IPR024079">
    <property type="entry name" value="MetalloPept_cat_dom_sf"/>
</dbReference>
<evidence type="ECO:0000256" key="1">
    <source>
        <dbReference type="SAM" id="MobiDB-lite"/>
    </source>
</evidence>
<dbReference type="Gene3D" id="3.40.390.10">
    <property type="entry name" value="Collagenase (Catalytic Domain)"/>
    <property type="match status" value="1"/>
</dbReference>
<feature type="region of interest" description="Disordered" evidence="1">
    <location>
        <begin position="1"/>
        <end position="26"/>
    </location>
</feature>
<protein>
    <submittedName>
        <fullName evidence="2">Serralysin C</fullName>
    </submittedName>
</protein>
<evidence type="ECO:0000313" key="2">
    <source>
        <dbReference type="EMBL" id="VVC76699.1"/>
    </source>
</evidence>
<dbReference type="KEGG" id="asip:AQUSIP_20240"/>